<dbReference type="Proteomes" id="UP000824533">
    <property type="component" value="Linkage Group LG17"/>
</dbReference>
<gene>
    <name evidence="1" type="ORF">K1T71_009713</name>
</gene>
<feature type="non-terminal residue" evidence="1">
    <location>
        <position position="1"/>
    </location>
</feature>
<comment type="caution">
    <text evidence="1">The sequence shown here is derived from an EMBL/GenBank/DDBJ whole genome shotgun (WGS) entry which is preliminary data.</text>
</comment>
<dbReference type="EMBL" id="CM034403">
    <property type="protein sequence ID" value="KAJ0174605.1"/>
    <property type="molecule type" value="Genomic_DNA"/>
</dbReference>
<organism evidence="1 2">
    <name type="scientific">Dendrolimus kikuchii</name>
    <dbReference type="NCBI Taxonomy" id="765133"/>
    <lineage>
        <taxon>Eukaryota</taxon>
        <taxon>Metazoa</taxon>
        <taxon>Ecdysozoa</taxon>
        <taxon>Arthropoda</taxon>
        <taxon>Hexapoda</taxon>
        <taxon>Insecta</taxon>
        <taxon>Pterygota</taxon>
        <taxon>Neoptera</taxon>
        <taxon>Endopterygota</taxon>
        <taxon>Lepidoptera</taxon>
        <taxon>Glossata</taxon>
        <taxon>Ditrysia</taxon>
        <taxon>Bombycoidea</taxon>
        <taxon>Lasiocampidae</taxon>
        <taxon>Dendrolimus</taxon>
    </lineage>
</organism>
<protein>
    <submittedName>
        <fullName evidence="1">Uncharacterized protein</fullName>
    </submittedName>
</protein>
<evidence type="ECO:0000313" key="1">
    <source>
        <dbReference type="EMBL" id="KAJ0174605.1"/>
    </source>
</evidence>
<proteinExistence type="predicted"/>
<sequence length="80" mass="9228">WYQRHYKEISRDGLARRRRIAPHQPTGCYLIRMIDAMFECINMCLPTISLYGISRVTSQEHACNGTMHESCLPAPTRNGC</sequence>
<evidence type="ECO:0000313" key="2">
    <source>
        <dbReference type="Proteomes" id="UP000824533"/>
    </source>
</evidence>
<keyword evidence="2" id="KW-1185">Reference proteome</keyword>
<feature type="non-terminal residue" evidence="1">
    <location>
        <position position="80"/>
    </location>
</feature>
<reference evidence="1 2" key="1">
    <citation type="journal article" date="2021" name="Front. Genet.">
        <title>Chromosome-Level Genome Assembly Reveals Significant Gene Expansion in the Toll and IMD Signaling Pathways of Dendrolimus kikuchii.</title>
        <authorList>
            <person name="Zhou J."/>
            <person name="Wu P."/>
            <person name="Xiong Z."/>
            <person name="Liu N."/>
            <person name="Zhao N."/>
            <person name="Ji M."/>
            <person name="Qiu Y."/>
            <person name="Yang B."/>
        </authorList>
    </citation>
    <scope>NUCLEOTIDE SEQUENCE [LARGE SCALE GENOMIC DNA]</scope>
    <source>
        <strain evidence="1">Ann1</strain>
    </source>
</reference>
<accession>A0ACC1CT50</accession>
<name>A0ACC1CT50_9NEOP</name>